<feature type="compositionally biased region" description="Polar residues" evidence="1">
    <location>
        <begin position="61"/>
        <end position="73"/>
    </location>
</feature>
<evidence type="ECO:0000313" key="2">
    <source>
        <dbReference type="EMBL" id="EMP38036.1"/>
    </source>
</evidence>
<proteinExistence type="predicted"/>
<protein>
    <submittedName>
        <fullName evidence="2">Uncharacterized protein</fullName>
    </submittedName>
</protein>
<dbReference type="EMBL" id="KB520915">
    <property type="protein sequence ID" value="EMP38036.1"/>
    <property type="molecule type" value="Genomic_DNA"/>
</dbReference>
<feature type="compositionally biased region" description="Basic residues" evidence="1">
    <location>
        <begin position="22"/>
        <end position="38"/>
    </location>
</feature>
<reference evidence="3" key="1">
    <citation type="journal article" date="2013" name="Nat. Genet.">
        <title>The draft genomes of soft-shell turtle and green sea turtle yield insights into the development and evolution of the turtle-specific body plan.</title>
        <authorList>
            <person name="Wang Z."/>
            <person name="Pascual-Anaya J."/>
            <person name="Zadissa A."/>
            <person name="Li W."/>
            <person name="Niimura Y."/>
            <person name="Huang Z."/>
            <person name="Li C."/>
            <person name="White S."/>
            <person name="Xiong Z."/>
            <person name="Fang D."/>
            <person name="Wang B."/>
            <person name="Ming Y."/>
            <person name="Chen Y."/>
            <person name="Zheng Y."/>
            <person name="Kuraku S."/>
            <person name="Pignatelli M."/>
            <person name="Herrero J."/>
            <person name="Beal K."/>
            <person name="Nozawa M."/>
            <person name="Li Q."/>
            <person name="Wang J."/>
            <person name="Zhang H."/>
            <person name="Yu L."/>
            <person name="Shigenobu S."/>
            <person name="Wang J."/>
            <person name="Liu J."/>
            <person name="Flicek P."/>
            <person name="Searle S."/>
            <person name="Wang J."/>
            <person name="Kuratani S."/>
            <person name="Yin Y."/>
            <person name="Aken B."/>
            <person name="Zhang G."/>
            <person name="Irie N."/>
        </authorList>
    </citation>
    <scope>NUCLEOTIDE SEQUENCE [LARGE SCALE GENOMIC DNA]</scope>
</reference>
<sequence>MSVHADPPAPSTGQHRSPFTGHTKKARKTPSSQRHRSKPGTEARPMWGSPRSPRASGPPTQVEQSSPTHSAQASPDVWVLSTLEALQVAQDVMSMLVPGAPLMSAPCSRGKPLLGSPQSPPARKLQAETLRAKGYQVQTRTLIVGALGAWDPSNERVQNQSTLRLADVRHHELPHHQVSDVKSSIVDAKTNGSCNRILFQFSNLIAPRPYYNKNYYMALEGDGARAGVLLPLAEVHRLRLQPQAPASLTLALATALKWGCDQRWGPNPQFENCWFI</sequence>
<evidence type="ECO:0000256" key="1">
    <source>
        <dbReference type="SAM" id="MobiDB-lite"/>
    </source>
</evidence>
<evidence type="ECO:0000313" key="3">
    <source>
        <dbReference type="Proteomes" id="UP000031443"/>
    </source>
</evidence>
<organism evidence="2 3">
    <name type="scientific">Chelonia mydas</name>
    <name type="common">Green sea-turtle</name>
    <name type="synonym">Chelonia agassizi</name>
    <dbReference type="NCBI Taxonomy" id="8469"/>
    <lineage>
        <taxon>Eukaryota</taxon>
        <taxon>Metazoa</taxon>
        <taxon>Chordata</taxon>
        <taxon>Craniata</taxon>
        <taxon>Vertebrata</taxon>
        <taxon>Euteleostomi</taxon>
        <taxon>Archelosauria</taxon>
        <taxon>Testudinata</taxon>
        <taxon>Testudines</taxon>
        <taxon>Cryptodira</taxon>
        <taxon>Durocryptodira</taxon>
        <taxon>Americhelydia</taxon>
        <taxon>Chelonioidea</taxon>
        <taxon>Cheloniidae</taxon>
        <taxon>Chelonia</taxon>
    </lineage>
</organism>
<accession>M7BJD2</accession>
<dbReference type="AlphaFoldDB" id="M7BJD2"/>
<feature type="region of interest" description="Disordered" evidence="1">
    <location>
        <begin position="1"/>
        <end position="73"/>
    </location>
</feature>
<name>M7BJD2_CHEMY</name>
<feature type="compositionally biased region" description="Low complexity" evidence="1">
    <location>
        <begin position="48"/>
        <end position="59"/>
    </location>
</feature>
<gene>
    <name evidence="2" type="ORF">UY3_04795</name>
</gene>
<dbReference type="Proteomes" id="UP000031443">
    <property type="component" value="Unassembled WGS sequence"/>
</dbReference>
<keyword evidence="3" id="KW-1185">Reference proteome</keyword>